<dbReference type="EMBL" id="KZ451899">
    <property type="protein sequence ID" value="PKA64996.1"/>
    <property type="molecule type" value="Genomic_DNA"/>
</dbReference>
<dbReference type="AlphaFoldDB" id="A0A2I0BB30"/>
<evidence type="ECO:0000313" key="3">
    <source>
        <dbReference type="Proteomes" id="UP000236161"/>
    </source>
</evidence>
<proteinExistence type="predicted"/>
<name>A0A2I0BB30_9ASPA</name>
<dbReference type="Proteomes" id="UP000236161">
    <property type="component" value="Unassembled WGS sequence"/>
</dbReference>
<protein>
    <submittedName>
        <fullName evidence="2">Uncharacterized protein</fullName>
    </submittedName>
</protein>
<sequence length="127" mass="13422">MDCSGGESAVPLASADPPRDYIEHVGDSEEISCSGAEETGDEGCEADDAESCIIGGAGDRDQGCISWRMWCILGHETWGGGRWRGSCGGDGRSNSDSSALTVDDEAEENRLFWEACLADESPLPPSF</sequence>
<evidence type="ECO:0000313" key="2">
    <source>
        <dbReference type="EMBL" id="PKA64996.1"/>
    </source>
</evidence>
<accession>A0A2I0BB30</accession>
<dbReference type="OrthoDB" id="791254at2759"/>
<keyword evidence="3" id="KW-1185">Reference proteome</keyword>
<feature type="region of interest" description="Disordered" evidence="1">
    <location>
        <begin position="1"/>
        <end position="20"/>
    </location>
</feature>
<organism evidence="2 3">
    <name type="scientific">Apostasia shenzhenica</name>
    <dbReference type="NCBI Taxonomy" id="1088818"/>
    <lineage>
        <taxon>Eukaryota</taxon>
        <taxon>Viridiplantae</taxon>
        <taxon>Streptophyta</taxon>
        <taxon>Embryophyta</taxon>
        <taxon>Tracheophyta</taxon>
        <taxon>Spermatophyta</taxon>
        <taxon>Magnoliopsida</taxon>
        <taxon>Liliopsida</taxon>
        <taxon>Asparagales</taxon>
        <taxon>Orchidaceae</taxon>
        <taxon>Apostasioideae</taxon>
        <taxon>Apostasia</taxon>
    </lineage>
</organism>
<evidence type="ECO:0000256" key="1">
    <source>
        <dbReference type="SAM" id="MobiDB-lite"/>
    </source>
</evidence>
<reference evidence="2 3" key="1">
    <citation type="journal article" date="2017" name="Nature">
        <title>The Apostasia genome and the evolution of orchids.</title>
        <authorList>
            <person name="Zhang G.Q."/>
            <person name="Liu K.W."/>
            <person name="Li Z."/>
            <person name="Lohaus R."/>
            <person name="Hsiao Y.Y."/>
            <person name="Niu S.C."/>
            <person name="Wang J.Y."/>
            <person name="Lin Y.C."/>
            <person name="Xu Q."/>
            <person name="Chen L.J."/>
            <person name="Yoshida K."/>
            <person name="Fujiwara S."/>
            <person name="Wang Z.W."/>
            <person name="Zhang Y.Q."/>
            <person name="Mitsuda N."/>
            <person name="Wang M."/>
            <person name="Liu G.H."/>
            <person name="Pecoraro L."/>
            <person name="Huang H.X."/>
            <person name="Xiao X.J."/>
            <person name="Lin M."/>
            <person name="Wu X.Y."/>
            <person name="Wu W.L."/>
            <person name="Chen Y.Y."/>
            <person name="Chang S.B."/>
            <person name="Sakamoto S."/>
            <person name="Ohme-Takagi M."/>
            <person name="Yagi M."/>
            <person name="Zeng S.J."/>
            <person name="Shen C.Y."/>
            <person name="Yeh C.M."/>
            <person name="Luo Y.B."/>
            <person name="Tsai W.C."/>
            <person name="Van de Peer Y."/>
            <person name="Liu Z.J."/>
        </authorList>
    </citation>
    <scope>NUCLEOTIDE SEQUENCE [LARGE SCALE GENOMIC DNA]</scope>
    <source>
        <strain evidence="3">cv. Shenzhen</strain>
        <tissue evidence="2">Stem</tissue>
    </source>
</reference>
<gene>
    <name evidence="2" type="ORF">AXF42_Ash011598</name>
</gene>